<evidence type="ECO:0000313" key="3">
    <source>
        <dbReference type="EMBL" id="CAL1396385.1"/>
    </source>
</evidence>
<feature type="region of interest" description="Disordered" evidence="1">
    <location>
        <begin position="20"/>
        <end position="66"/>
    </location>
</feature>
<gene>
    <name evidence="3" type="ORF">LTRI10_LOCUS36758</name>
</gene>
<dbReference type="EMBL" id="OZ034819">
    <property type="protein sequence ID" value="CAL1396385.1"/>
    <property type="molecule type" value="Genomic_DNA"/>
</dbReference>
<dbReference type="Proteomes" id="UP001497516">
    <property type="component" value="Chromosome 6"/>
</dbReference>
<keyword evidence="4" id="KW-1185">Reference proteome</keyword>
<evidence type="ECO:0000256" key="2">
    <source>
        <dbReference type="SAM" id="SignalP"/>
    </source>
</evidence>
<organism evidence="3 4">
    <name type="scientific">Linum trigynum</name>
    <dbReference type="NCBI Taxonomy" id="586398"/>
    <lineage>
        <taxon>Eukaryota</taxon>
        <taxon>Viridiplantae</taxon>
        <taxon>Streptophyta</taxon>
        <taxon>Embryophyta</taxon>
        <taxon>Tracheophyta</taxon>
        <taxon>Spermatophyta</taxon>
        <taxon>Magnoliopsida</taxon>
        <taxon>eudicotyledons</taxon>
        <taxon>Gunneridae</taxon>
        <taxon>Pentapetalae</taxon>
        <taxon>rosids</taxon>
        <taxon>fabids</taxon>
        <taxon>Malpighiales</taxon>
        <taxon>Linaceae</taxon>
        <taxon>Linum</taxon>
    </lineage>
</organism>
<feature type="chain" id="PRO_5043595402" evidence="2">
    <location>
        <begin position="25"/>
        <end position="88"/>
    </location>
</feature>
<feature type="signal peptide" evidence="2">
    <location>
        <begin position="1"/>
        <end position="24"/>
    </location>
</feature>
<feature type="compositionally biased region" description="Basic and acidic residues" evidence="1">
    <location>
        <begin position="43"/>
        <end position="54"/>
    </location>
</feature>
<name>A0AAV2FFC7_9ROSI</name>
<feature type="compositionally biased region" description="Low complexity" evidence="1">
    <location>
        <begin position="55"/>
        <end position="66"/>
    </location>
</feature>
<protein>
    <submittedName>
        <fullName evidence="3">Uncharacterized protein</fullName>
    </submittedName>
</protein>
<feature type="compositionally biased region" description="Low complexity" evidence="1">
    <location>
        <begin position="20"/>
        <end position="36"/>
    </location>
</feature>
<reference evidence="3 4" key="1">
    <citation type="submission" date="2024-04" db="EMBL/GenBank/DDBJ databases">
        <authorList>
            <person name="Fracassetti M."/>
        </authorList>
    </citation>
    <scope>NUCLEOTIDE SEQUENCE [LARGE SCALE GENOMIC DNA]</scope>
</reference>
<sequence length="88" mass="9187">MSRSKPPLLTLLTVTLHPLAVTSSSSTSHPTSVVTSIPDPETEDPKSQAAEKAKSTSAPSSPASAPSIQSLLLFHWLRAMTLPGAPEI</sequence>
<proteinExistence type="predicted"/>
<dbReference type="AlphaFoldDB" id="A0AAV2FFC7"/>
<evidence type="ECO:0000313" key="4">
    <source>
        <dbReference type="Proteomes" id="UP001497516"/>
    </source>
</evidence>
<evidence type="ECO:0000256" key="1">
    <source>
        <dbReference type="SAM" id="MobiDB-lite"/>
    </source>
</evidence>
<accession>A0AAV2FFC7</accession>
<keyword evidence="2" id="KW-0732">Signal</keyword>